<protein>
    <submittedName>
        <fullName evidence="1">Uncharacterized protein</fullName>
    </submittedName>
</protein>
<dbReference type="EMBL" id="CM042885">
    <property type="protein sequence ID" value="KAI4367563.1"/>
    <property type="molecule type" value="Genomic_DNA"/>
</dbReference>
<keyword evidence="2" id="KW-1185">Reference proteome</keyword>
<name>A0ACB9QN82_9MYRT</name>
<reference evidence="2" key="1">
    <citation type="journal article" date="2023" name="Front. Plant Sci.">
        <title>Chromosomal-level genome assembly of Melastoma candidum provides insights into trichome evolution.</title>
        <authorList>
            <person name="Zhong Y."/>
            <person name="Wu W."/>
            <person name="Sun C."/>
            <person name="Zou P."/>
            <person name="Liu Y."/>
            <person name="Dai S."/>
            <person name="Zhou R."/>
        </authorList>
    </citation>
    <scope>NUCLEOTIDE SEQUENCE [LARGE SCALE GENOMIC DNA]</scope>
</reference>
<evidence type="ECO:0000313" key="1">
    <source>
        <dbReference type="EMBL" id="KAI4367563.1"/>
    </source>
</evidence>
<dbReference type="Proteomes" id="UP001057402">
    <property type="component" value="Chromosome 6"/>
</dbReference>
<sequence>MAGTSSESESLLLRIRQLERERDDLHKDIEQLSGLEQEIETLKGELSAYKTENENLQEELSEAYRMKSQMADLHRAEVTKNLDAERQLKFFQGCIAVAFAERDQSIMEAEKAKEKEDIMFQKFNDMEKRMEGLNLECIEQKKLLDQLQIDLTKQREYNEMFQKVVGKFYQIRQQSFPDFEDESLDNKCLRLLEDSGDAWSYNDKSTFKYIVPIKPRPVDPILTCNLDISKFVAQRSYFGFSASTGTSIELKSVLRWNLAVEVLPDGKGLGIGLTVALCIGGAILAALLIGSFILEFSFKDLKRASDDFNEKNKLGHGGFGVVYRGVLPDEERTEIAVKRFLRNDMKSKDDFLAELVIINQLCHKHLVGLYGWCHENGSLLLVYEYMPSCACSNCH</sequence>
<organism evidence="1 2">
    <name type="scientific">Melastoma candidum</name>
    <dbReference type="NCBI Taxonomy" id="119954"/>
    <lineage>
        <taxon>Eukaryota</taxon>
        <taxon>Viridiplantae</taxon>
        <taxon>Streptophyta</taxon>
        <taxon>Embryophyta</taxon>
        <taxon>Tracheophyta</taxon>
        <taxon>Spermatophyta</taxon>
        <taxon>Magnoliopsida</taxon>
        <taxon>eudicotyledons</taxon>
        <taxon>Gunneridae</taxon>
        <taxon>Pentapetalae</taxon>
        <taxon>rosids</taxon>
        <taxon>malvids</taxon>
        <taxon>Myrtales</taxon>
        <taxon>Melastomataceae</taxon>
        <taxon>Melastomatoideae</taxon>
        <taxon>Melastomateae</taxon>
        <taxon>Melastoma</taxon>
    </lineage>
</organism>
<proteinExistence type="predicted"/>
<evidence type="ECO:0000313" key="2">
    <source>
        <dbReference type="Proteomes" id="UP001057402"/>
    </source>
</evidence>
<comment type="caution">
    <text evidence="1">The sequence shown here is derived from an EMBL/GenBank/DDBJ whole genome shotgun (WGS) entry which is preliminary data.</text>
</comment>
<accession>A0ACB9QN82</accession>
<gene>
    <name evidence="1" type="ORF">MLD38_023289</name>
</gene>